<evidence type="ECO:0000256" key="8">
    <source>
        <dbReference type="SAM" id="Phobius"/>
    </source>
</evidence>
<dbReference type="InterPro" id="IPR003594">
    <property type="entry name" value="HATPase_dom"/>
</dbReference>
<keyword evidence="4" id="KW-0808">Transferase</keyword>
<evidence type="ECO:0000313" key="13">
    <source>
        <dbReference type="Proteomes" id="UP000236725"/>
    </source>
</evidence>
<accession>A0A8G2F282</accession>
<dbReference type="InterPro" id="IPR001789">
    <property type="entry name" value="Sig_transdc_resp-reg_receiver"/>
</dbReference>
<keyword evidence="8" id="KW-1133">Transmembrane helix</keyword>
<dbReference type="Gene3D" id="3.30.450.20">
    <property type="entry name" value="PAS domain"/>
    <property type="match status" value="1"/>
</dbReference>
<evidence type="ECO:0000313" key="12">
    <source>
        <dbReference type="EMBL" id="SEF67830.1"/>
    </source>
</evidence>
<dbReference type="Proteomes" id="UP000236725">
    <property type="component" value="Unassembled WGS sequence"/>
</dbReference>
<dbReference type="SUPFAM" id="SSF47384">
    <property type="entry name" value="Homodimeric domain of signal transducing histidine kinase"/>
    <property type="match status" value="1"/>
</dbReference>
<evidence type="ECO:0000259" key="10">
    <source>
        <dbReference type="PROSITE" id="PS50110"/>
    </source>
</evidence>
<organism evidence="12 13">
    <name type="scientific">Parabacteroides chinchillae</name>
    <dbReference type="NCBI Taxonomy" id="871327"/>
    <lineage>
        <taxon>Bacteria</taxon>
        <taxon>Pseudomonadati</taxon>
        <taxon>Bacteroidota</taxon>
        <taxon>Bacteroidia</taxon>
        <taxon>Bacteroidales</taxon>
        <taxon>Tannerellaceae</taxon>
        <taxon>Parabacteroides</taxon>
    </lineage>
</organism>
<dbReference type="SMART" id="SM00388">
    <property type="entry name" value="HisKA"/>
    <property type="match status" value="1"/>
</dbReference>
<dbReference type="InterPro" id="IPR004358">
    <property type="entry name" value="Sig_transdc_His_kin-like_C"/>
</dbReference>
<feature type="domain" description="Histidine kinase" evidence="9">
    <location>
        <begin position="544"/>
        <end position="754"/>
    </location>
</feature>
<dbReference type="PANTHER" id="PTHR43047">
    <property type="entry name" value="TWO-COMPONENT HISTIDINE PROTEIN KINASE"/>
    <property type="match status" value="1"/>
</dbReference>
<dbReference type="EC" id="2.7.13.3" evidence="2"/>
<dbReference type="EMBL" id="FNVS01000004">
    <property type="protein sequence ID" value="SEF67830.1"/>
    <property type="molecule type" value="Genomic_DNA"/>
</dbReference>
<dbReference type="Pfam" id="PF00512">
    <property type="entry name" value="HisKA"/>
    <property type="match status" value="1"/>
</dbReference>
<evidence type="ECO:0000256" key="3">
    <source>
        <dbReference type="ARBA" id="ARBA00022553"/>
    </source>
</evidence>
<comment type="catalytic activity">
    <reaction evidence="1">
        <text>ATP + protein L-histidine = ADP + protein N-phospho-L-histidine.</text>
        <dbReference type="EC" id="2.7.13.3"/>
    </reaction>
</comment>
<dbReference type="SMART" id="SM00448">
    <property type="entry name" value="REC"/>
    <property type="match status" value="1"/>
</dbReference>
<feature type="transmembrane region" description="Helical" evidence="8">
    <location>
        <begin position="20"/>
        <end position="36"/>
    </location>
</feature>
<keyword evidence="13" id="KW-1185">Reference proteome</keyword>
<feature type="transmembrane region" description="Helical" evidence="8">
    <location>
        <begin position="377"/>
        <end position="397"/>
    </location>
</feature>
<name>A0A8G2F282_9BACT</name>
<gene>
    <name evidence="12" type="ORF">SAMN05444001_104166</name>
</gene>
<dbReference type="PROSITE" id="PS50110">
    <property type="entry name" value="RESPONSE_REGULATORY"/>
    <property type="match status" value="1"/>
</dbReference>
<dbReference type="InterPro" id="IPR003661">
    <property type="entry name" value="HisK_dim/P_dom"/>
</dbReference>
<evidence type="ECO:0000256" key="5">
    <source>
        <dbReference type="ARBA" id="ARBA00022777"/>
    </source>
</evidence>
<feature type="modified residue" description="4-aspartylphosphate" evidence="6">
    <location>
        <position position="827"/>
    </location>
</feature>
<keyword evidence="3 6" id="KW-0597">Phosphoprotein</keyword>
<dbReference type="CDD" id="cd00082">
    <property type="entry name" value="HisKA"/>
    <property type="match status" value="1"/>
</dbReference>
<evidence type="ECO:0000256" key="2">
    <source>
        <dbReference type="ARBA" id="ARBA00012438"/>
    </source>
</evidence>
<dbReference type="PRINTS" id="PR00344">
    <property type="entry name" value="BCTRLSENSOR"/>
</dbReference>
<keyword evidence="7" id="KW-0175">Coiled coil</keyword>
<keyword evidence="5 12" id="KW-0418">Kinase</keyword>
<sequence>MWHNNNLAQLNMGLRRYTQIAMLIFCCFFIKIQSYATEMHPILIISSYNPDTRNTTQNISEFMEEYKQLGGTSPVIIENLNFKSLLESPQWKDRMNKLLNKYQGDQKPQIIIILGQEGWSAYISQDSLITKDIPVLCGMVSRNAILLPDSSVNLSEWDPQSIDIQDYINKGINVSGFVYNYDVQKNIKLIQKLYPETQHIALVTDNSYGGLALQSFVKKEMKSFPELDLIPLDGRKNNLYTIIEQIKCLPEKTVILLGTWRVDVNDGYYVGNATYTMMSASPNLPAFTITSIGLGHWAIGGYIPQYRGIGKDLAKQAVAILKKEINQKGIHAEVIPNYYTFDVLKLKSLNINRSLLPKSSILINEDENILVKYKYEILLLVISILFIFLITILYFFLRTKRLKDKLLDLQKDNIIILNNMQVSIRFINPDYTIKWENQVQYSCQPQYGPDNCFLRKNGKSPFCDDCCVVRAMTTKVPVETIKECKPGKYIHTLANPVMDEENNIIGVVLKKEDVTKQKEAENELRLAKEKAEQSDRLKSAFLANMSHEIRTPLNAIVGFSGLLMNAENPEEKEEYLNIINGNNDLLLQLINDILDLAKIEAGTLEFVDSEVDVNLLFSDIEQTSRLKASEDVQVSFVEKIPHATIITDRNRLSQVITNFINNAIKFTSEGSIQFGYHRQDHTIYFYVTDTGCGIAENEVNSVFNRFVKLNSFAQGTGLGLSICQMIIKKLGGDIGAKSQLGKGSTFWFTLPESSLKIDKQEIPVSKTNAAPITKPSQKMTLLIAEDNESNFTLFNVMLKEYNILHAWNGQEAIELYHKHHPDMILMDLKMPVMNGYEATAEIRKEDSHIPIIAVTAFAFAEDEERVKKSGFNAYLAKPVKPVELKRIINTTFGNIN</sequence>
<keyword evidence="8" id="KW-0472">Membrane</keyword>
<evidence type="ECO:0000256" key="4">
    <source>
        <dbReference type="ARBA" id="ARBA00022679"/>
    </source>
</evidence>
<dbReference type="SUPFAM" id="SSF55874">
    <property type="entry name" value="ATPase domain of HSP90 chaperone/DNA topoisomerase II/histidine kinase"/>
    <property type="match status" value="1"/>
</dbReference>
<dbReference type="FunFam" id="3.30.565.10:FF:000006">
    <property type="entry name" value="Sensor histidine kinase WalK"/>
    <property type="match status" value="1"/>
</dbReference>
<dbReference type="Pfam" id="PF00072">
    <property type="entry name" value="Response_reg"/>
    <property type="match status" value="1"/>
</dbReference>
<dbReference type="InterPro" id="IPR011006">
    <property type="entry name" value="CheY-like_superfamily"/>
</dbReference>
<evidence type="ECO:0000259" key="11">
    <source>
        <dbReference type="PROSITE" id="PS50113"/>
    </source>
</evidence>
<feature type="domain" description="Response regulatory" evidence="10">
    <location>
        <begin position="780"/>
        <end position="892"/>
    </location>
</feature>
<reference evidence="12 13" key="1">
    <citation type="submission" date="2016-10" db="EMBL/GenBank/DDBJ databases">
        <authorList>
            <person name="Varghese N."/>
            <person name="Submissions S."/>
        </authorList>
    </citation>
    <scope>NUCLEOTIDE SEQUENCE [LARGE SCALE GENOMIC DNA]</scope>
    <source>
        <strain evidence="12 13">DSM 29073</strain>
    </source>
</reference>
<dbReference type="AlphaFoldDB" id="A0A8G2F282"/>
<evidence type="ECO:0000259" key="9">
    <source>
        <dbReference type="PROSITE" id="PS50109"/>
    </source>
</evidence>
<dbReference type="InterPro" id="IPR000700">
    <property type="entry name" value="PAS-assoc_C"/>
</dbReference>
<dbReference type="Gene3D" id="1.10.287.130">
    <property type="match status" value="1"/>
</dbReference>
<dbReference type="CDD" id="cd17546">
    <property type="entry name" value="REC_hyHK_CKI1_RcsC-like"/>
    <property type="match status" value="1"/>
</dbReference>
<keyword evidence="8" id="KW-0812">Transmembrane</keyword>
<dbReference type="SUPFAM" id="SSF52172">
    <property type="entry name" value="CheY-like"/>
    <property type="match status" value="1"/>
</dbReference>
<evidence type="ECO:0000256" key="1">
    <source>
        <dbReference type="ARBA" id="ARBA00000085"/>
    </source>
</evidence>
<dbReference type="SMART" id="SM00387">
    <property type="entry name" value="HATPase_c"/>
    <property type="match status" value="1"/>
</dbReference>
<comment type="caution">
    <text evidence="12">The sequence shown here is derived from an EMBL/GenBank/DDBJ whole genome shotgun (WGS) entry which is preliminary data.</text>
</comment>
<dbReference type="Gene3D" id="3.30.565.10">
    <property type="entry name" value="Histidine kinase-like ATPase, C-terminal domain"/>
    <property type="match status" value="1"/>
</dbReference>
<feature type="domain" description="PAC" evidence="11">
    <location>
        <begin position="474"/>
        <end position="526"/>
    </location>
</feature>
<dbReference type="InterPro" id="IPR005467">
    <property type="entry name" value="His_kinase_dom"/>
</dbReference>
<dbReference type="PROSITE" id="PS50109">
    <property type="entry name" value="HIS_KIN"/>
    <property type="match status" value="1"/>
</dbReference>
<dbReference type="GO" id="GO:0000155">
    <property type="term" value="F:phosphorelay sensor kinase activity"/>
    <property type="evidence" value="ECO:0007669"/>
    <property type="project" value="InterPro"/>
</dbReference>
<dbReference type="InterPro" id="IPR036890">
    <property type="entry name" value="HATPase_C_sf"/>
</dbReference>
<dbReference type="Pfam" id="PF02518">
    <property type="entry name" value="HATPase_c"/>
    <property type="match status" value="1"/>
</dbReference>
<proteinExistence type="predicted"/>
<protein>
    <recommendedName>
        <fullName evidence="2">histidine kinase</fullName>
        <ecNumber evidence="2">2.7.13.3</ecNumber>
    </recommendedName>
</protein>
<evidence type="ECO:0000256" key="6">
    <source>
        <dbReference type="PROSITE-ProRule" id="PRU00169"/>
    </source>
</evidence>
<dbReference type="Gene3D" id="3.40.50.2300">
    <property type="match status" value="1"/>
</dbReference>
<feature type="coiled-coil region" evidence="7">
    <location>
        <begin position="510"/>
        <end position="537"/>
    </location>
</feature>
<evidence type="ECO:0000256" key="7">
    <source>
        <dbReference type="SAM" id="Coils"/>
    </source>
</evidence>
<dbReference type="PROSITE" id="PS50113">
    <property type="entry name" value="PAC"/>
    <property type="match status" value="1"/>
</dbReference>
<dbReference type="InterPro" id="IPR036097">
    <property type="entry name" value="HisK_dim/P_sf"/>
</dbReference>